<dbReference type="EMBL" id="MZ443770">
    <property type="protein sequence ID" value="QZE56463.1"/>
    <property type="molecule type" value="Genomic_DNA"/>
</dbReference>
<sequence>MLDKITHIVHTMMTSLKDIRNVQEVRFIGNEAVRFRLHDRTFDVRGNYPLFSVHEIEGSCMCGSKAARDVEAQMNSGGVDGEEDFGHNSSDEALNDLLCAHVESMEEEAVRRYNEECGGPDLDPINSQRTWLKTHFLHIGHNTPDLLETVLMMEGRERRDELANAVKEKIWSD</sequence>
<evidence type="ECO:0000313" key="2">
    <source>
        <dbReference type="Proteomes" id="UP000827787"/>
    </source>
</evidence>
<reference evidence="1 2" key="1">
    <citation type="submission" date="2021-06" db="EMBL/GenBank/DDBJ databases">
        <title>Complete genome sequence of Erwinia phage pEa_SNUABM_03.</title>
        <authorList>
            <person name="Kim S.G."/>
            <person name="Park S.C."/>
        </authorList>
    </citation>
    <scope>NUCLEOTIDE SEQUENCE [LARGE SCALE GENOMIC DNA]</scope>
</reference>
<proteinExistence type="predicted"/>
<name>A0AAE7XJ18_9CAUD</name>
<protein>
    <submittedName>
        <fullName evidence="1">Uncharacterized protein</fullName>
    </submittedName>
</protein>
<organism evidence="1 2">
    <name type="scientific">Erwinia phage pEa_SNUABM_3</name>
    <dbReference type="NCBI Taxonomy" id="2869552"/>
    <lineage>
        <taxon>Viruses</taxon>
        <taxon>Duplodnaviria</taxon>
        <taxon>Heunggongvirae</taxon>
        <taxon>Uroviricota</taxon>
        <taxon>Caudoviricetes</taxon>
        <taxon>Alexandravirus</taxon>
        <taxon>Alexandravirus SNUABM3</taxon>
    </lineage>
</organism>
<gene>
    <name evidence="1" type="ORF">pEaSNUABM3_00266</name>
</gene>
<accession>A0AAE7XJ18</accession>
<evidence type="ECO:0000313" key="1">
    <source>
        <dbReference type="EMBL" id="QZE56463.1"/>
    </source>
</evidence>
<keyword evidence="2" id="KW-1185">Reference proteome</keyword>
<dbReference type="Proteomes" id="UP000827787">
    <property type="component" value="Segment"/>
</dbReference>